<feature type="transmembrane region" description="Helical" evidence="2">
    <location>
        <begin position="20"/>
        <end position="39"/>
    </location>
</feature>
<feature type="transmembrane region" description="Helical" evidence="2">
    <location>
        <begin position="51"/>
        <end position="69"/>
    </location>
</feature>
<keyword evidence="2" id="KW-0812">Transmembrane</keyword>
<proteinExistence type="predicted"/>
<dbReference type="Proteomes" id="UP000199727">
    <property type="component" value="Unassembled WGS sequence"/>
</dbReference>
<keyword evidence="2" id="KW-1133">Transmembrane helix</keyword>
<evidence type="ECO:0000256" key="2">
    <source>
        <dbReference type="SAM" id="Phobius"/>
    </source>
</evidence>
<evidence type="ECO:0000313" key="3">
    <source>
        <dbReference type="EMBL" id="OXG22432.1"/>
    </source>
</evidence>
<gene>
    <name evidence="3" type="ORF">C361_03094</name>
</gene>
<evidence type="ECO:0000256" key="1">
    <source>
        <dbReference type="SAM" id="MobiDB-lite"/>
    </source>
</evidence>
<keyword evidence="2" id="KW-0472">Membrane</keyword>
<feature type="transmembrane region" description="Helical" evidence="2">
    <location>
        <begin position="215"/>
        <end position="238"/>
    </location>
</feature>
<reference evidence="3 4" key="1">
    <citation type="submission" date="2017-06" db="EMBL/GenBank/DDBJ databases">
        <title>Global population genomics of the pathogenic fungus Cryptococcus neoformans var. grubii.</title>
        <authorList>
            <person name="Cuomo C."/>
            <person name="Litvintseva A."/>
            <person name="Chen Y."/>
            <person name="Young S."/>
            <person name="Zeng Q."/>
            <person name="Chapman S."/>
            <person name="Gujja S."/>
            <person name="Saif S."/>
            <person name="Birren B."/>
        </authorList>
    </citation>
    <scope>NUCLEOTIDE SEQUENCE [LARGE SCALE GENOMIC DNA]</scope>
    <source>
        <strain evidence="3 4">Tu259-1</strain>
    </source>
</reference>
<evidence type="ECO:0000313" key="4">
    <source>
        <dbReference type="Proteomes" id="UP000199727"/>
    </source>
</evidence>
<sequence length="297" mass="33094">MSSDLLRDPLKPSNGLTLTPVHILALALCSVSLIFTNLLSPNPLSGPLTRLSILLILLLLSHHFILYLLSHHSASLANAHEEEKARIDPLVKSKLEQKKSDWEYPDAHPSHFLTTKEGKPRLFPFPLGLAGGGESKKLWWEAGNSSHIGHYNQRETPAAREQLKAEMEAKESARQKRAKKAIKEFETARKKWTTRLTNLKVLMSIISVGLVSKKVAVGCLMAWIYYIVVGYLTGLLAVPKDDEEKPAKERKKIPTTPGMAITYLYEPDGNSVKPTGNIPTRAPSHRLTTTYDSRYAS</sequence>
<dbReference type="EMBL" id="AMKT01000040">
    <property type="protein sequence ID" value="OXG22432.1"/>
    <property type="molecule type" value="Genomic_DNA"/>
</dbReference>
<name>A0A854QCY6_CRYNE</name>
<feature type="region of interest" description="Disordered" evidence="1">
    <location>
        <begin position="268"/>
        <end position="297"/>
    </location>
</feature>
<organism evidence="3 4">
    <name type="scientific">Cryptococcus neoformans Tu259-1</name>
    <dbReference type="NCBI Taxonomy" id="1230072"/>
    <lineage>
        <taxon>Eukaryota</taxon>
        <taxon>Fungi</taxon>
        <taxon>Dikarya</taxon>
        <taxon>Basidiomycota</taxon>
        <taxon>Agaricomycotina</taxon>
        <taxon>Tremellomycetes</taxon>
        <taxon>Tremellales</taxon>
        <taxon>Cryptococcaceae</taxon>
        <taxon>Cryptococcus</taxon>
        <taxon>Cryptococcus neoformans species complex</taxon>
    </lineage>
</organism>
<dbReference type="OrthoDB" id="2574855at2759"/>
<dbReference type="AlphaFoldDB" id="A0A854QCY6"/>
<accession>A0A854QCY6</accession>
<comment type="caution">
    <text evidence="3">The sequence shown here is derived from an EMBL/GenBank/DDBJ whole genome shotgun (WGS) entry which is preliminary data.</text>
</comment>
<protein>
    <submittedName>
        <fullName evidence="3">Uncharacterized protein</fullName>
    </submittedName>
</protein>
<feature type="compositionally biased region" description="Polar residues" evidence="1">
    <location>
        <begin position="286"/>
        <end position="297"/>
    </location>
</feature>